<dbReference type="InterPro" id="IPR011249">
    <property type="entry name" value="Metalloenz_LuxS/M16"/>
</dbReference>
<protein>
    <submittedName>
        <fullName evidence="6">Insulinase family protein</fullName>
    </submittedName>
</protein>
<organism evidence="6 7">
    <name type="scientific">Helicobacter canis</name>
    <dbReference type="NCBI Taxonomy" id="29419"/>
    <lineage>
        <taxon>Bacteria</taxon>
        <taxon>Pseudomonadati</taxon>
        <taxon>Campylobacterota</taxon>
        <taxon>Epsilonproteobacteria</taxon>
        <taxon>Campylobacterales</taxon>
        <taxon>Helicobacteraceae</taxon>
        <taxon>Helicobacter</taxon>
    </lineage>
</organism>
<comment type="caution">
    <text evidence="6">The sequence shown here is derived from an EMBL/GenBank/DDBJ whole genome shotgun (WGS) entry which is preliminary data.</text>
</comment>
<dbReference type="InterPro" id="IPR001431">
    <property type="entry name" value="Pept_M16_Zn_BS"/>
</dbReference>
<feature type="domain" description="Peptidase M16 C-terminal" evidence="5">
    <location>
        <begin position="191"/>
        <end position="366"/>
    </location>
</feature>
<dbReference type="EMBL" id="VXKE01000010">
    <property type="protein sequence ID" value="KAA8710068.1"/>
    <property type="molecule type" value="Genomic_DNA"/>
</dbReference>
<dbReference type="Gene3D" id="3.30.830.10">
    <property type="entry name" value="Metalloenzyme, LuxS/M16 peptidase-like"/>
    <property type="match status" value="2"/>
</dbReference>
<dbReference type="Proteomes" id="UP000323707">
    <property type="component" value="Unassembled WGS sequence"/>
</dbReference>
<dbReference type="InterPro" id="IPR007863">
    <property type="entry name" value="Peptidase_M16_C"/>
</dbReference>
<proteinExistence type="inferred from homology"/>
<dbReference type="GO" id="GO:0006508">
    <property type="term" value="P:proteolysis"/>
    <property type="evidence" value="ECO:0007669"/>
    <property type="project" value="InterPro"/>
</dbReference>
<comment type="cofactor">
    <cofactor evidence="1">
        <name>Zn(2+)</name>
        <dbReference type="ChEBI" id="CHEBI:29105"/>
    </cofactor>
</comment>
<dbReference type="PROSITE" id="PS00143">
    <property type="entry name" value="INSULINASE"/>
    <property type="match status" value="1"/>
</dbReference>
<dbReference type="AlphaFoldDB" id="A0A5M9QNT9"/>
<dbReference type="SUPFAM" id="SSF63411">
    <property type="entry name" value="LuxS/MPP-like metallohydrolase"/>
    <property type="match status" value="2"/>
</dbReference>
<dbReference type="PANTHER" id="PTHR11851:SF49">
    <property type="entry name" value="MITOCHONDRIAL-PROCESSING PEPTIDASE SUBUNIT ALPHA"/>
    <property type="match status" value="1"/>
</dbReference>
<dbReference type="GO" id="GO:0046872">
    <property type="term" value="F:metal ion binding"/>
    <property type="evidence" value="ECO:0007669"/>
    <property type="project" value="InterPro"/>
</dbReference>
<sequence>MRFVLLLGVLMSVSLGKSVLPKYEQKTLDNGLQIVVIPMDNGSGVIESDIFYKVGSRNETLGKSGIAHMLEHLSFKSTKNLQAGEFDKVVKGFGGVDNASTGFDYTRYFIKSSAEHIDTSLGLFAELMRNLSLKDEEFQPERQVVAEERRWRTDNSPLGYLYFRFFNTAFLHHSYHWTPIGFMGDILGWKIEDIRDFYDDYYQPNNAVVVVAGDIDPQRVFASASKHFGSINATKTPPKVRIQEPEQDGYREVIVKKPTKIEWLIMGYKIPNFAHTDQIALSALAEVLSGGKSALLDSELVDKRNLASEVSASAMGLKDSGVFMIMAAGNEKVQAKTLQKEILAILERVKQGQITQEELDTAKRNMQASFVYSLEKSSSVAGLFGAFLVREDLAPLLRYEEEFSKLTLADLTRVAQKYFLDDTLSVAILCDKKE</sequence>
<evidence type="ECO:0000313" key="7">
    <source>
        <dbReference type="Proteomes" id="UP000323707"/>
    </source>
</evidence>
<dbReference type="InterPro" id="IPR011765">
    <property type="entry name" value="Pept_M16_N"/>
</dbReference>
<evidence type="ECO:0000256" key="1">
    <source>
        <dbReference type="ARBA" id="ARBA00001947"/>
    </source>
</evidence>
<dbReference type="PANTHER" id="PTHR11851">
    <property type="entry name" value="METALLOPROTEASE"/>
    <property type="match status" value="1"/>
</dbReference>
<dbReference type="Pfam" id="PF00675">
    <property type="entry name" value="Peptidase_M16"/>
    <property type="match status" value="1"/>
</dbReference>
<dbReference type="Pfam" id="PF05193">
    <property type="entry name" value="Peptidase_M16_C"/>
    <property type="match status" value="1"/>
</dbReference>
<feature type="domain" description="Peptidase M16 N-terminal" evidence="4">
    <location>
        <begin position="50"/>
        <end position="150"/>
    </location>
</feature>
<evidence type="ECO:0000256" key="2">
    <source>
        <dbReference type="ARBA" id="ARBA00007261"/>
    </source>
</evidence>
<evidence type="ECO:0000259" key="5">
    <source>
        <dbReference type="Pfam" id="PF05193"/>
    </source>
</evidence>
<dbReference type="InterPro" id="IPR050361">
    <property type="entry name" value="MPP/UQCRC_Complex"/>
</dbReference>
<evidence type="ECO:0000259" key="4">
    <source>
        <dbReference type="Pfam" id="PF00675"/>
    </source>
</evidence>
<reference evidence="6 7" key="1">
    <citation type="submission" date="2019-09" db="EMBL/GenBank/DDBJ databases">
        <title>Draft genome sequence of various Type strains from the CCUG.</title>
        <authorList>
            <person name="Pineiro-Iglesias B."/>
            <person name="Tunovic T."/>
            <person name="Unosson C."/>
            <person name="Inganas E."/>
            <person name="Ohlen M."/>
            <person name="Cardew S."/>
            <person name="Jensie-Markopoulos S."/>
            <person name="Salva-Serra F."/>
            <person name="Jaen-Luchoro D."/>
            <person name="Karlsson R."/>
            <person name="Svensson-Stadler L."/>
            <person name="Chun J."/>
            <person name="Moore E."/>
        </authorList>
    </citation>
    <scope>NUCLEOTIDE SEQUENCE [LARGE SCALE GENOMIC DNA]</scope>
    <source>
        <strain evidence="6 7">CCUG 32756T</strain>
    </source>
</reference>
<dbReference type="GO" id="GO:0004222">
    <property type="term" value="F:metalloendopeptidase activity"/>
    <property type="evidence" value="ECO:0007669"/>
    <property type="project" value="InterPro"/>
</dbReference>
<evidence type="ECO:0000313" key="6">
    <source>
        <dbReference type="EMBL" id="KAA8710068.1"/>
    </source>
</evidence>
<comment type="similarity">
    <text evidence="2 3">Belongs to the peptidase M16 family.</text>
</comment>
<gene>
    <name evidence="6" type="ORF">F4V45_03610</name>
</gene>
<evidence type="ECO:0000256" key="3">
    <source>
        <dbReference type="RuleBase" id="RU004447"/>
    </source>
</evidence>
<name>A0A5M9QNT9_9HELI</name>
<accession>A0A5M9QNT9</accession>